<feature type="compositionally biased region" description="Polar residues" evidence="1">
    <location>
        <begin position="169"/>
        <end position="179"/>
    </location>
</feature>
<gene>
    <name evidence="2" type="ORF">GEV33_011645</name>
</gene>
<name>A0A8J6HAL4_TENMO</name>
<accession>A0A8J6HAL4</accession>
<dbReference type="EMBL" id="JABDTM020027010">
    <property type="protein sequence ID" value="KAH0811144.1"/>
    <property type="molecule type" value="Genomic_DNA"/>
</dbReference>
<feature type="region of interest" description="Disordered" evidence="1">
    <location>
        <begin position="145"/>
        <end position="179"/>
    </location>
</feature>
<comment type="caution">
    <text evidence="2">The sequence shown here is derived from an EMBL/GenBank/DDBJ whole genome shotgun (WGS) entry which is preliminary data.</text>
</comment>
<sequence>MSRNICWSTSKLCKLLASPCSRIRSPPKDTYAALQKNKTVSTGRQSVENDAAHPPFVQLGRRRLQRGDPIWSAPEQVQIIRMGLPENDSDRNSALGAAGAGPEGPEGEMLFSVQTRSSHRNCANAVPKIHWKVQCKRASGTEPTTFRKMKAGSRPEDSGLRTAPCPISQHPSKAPKTNVTISTRTTPCKLEETKQAVGAGLHRVAGGTRPVGWISDNVNGSGWFSVALKHSYRRRNFPTHLRRAPRGPGALPRGALLRL</sequence>
<evidence type="ECO:0000256" key="1">
    <source>
        <dbReference type="SAM" id="MobiDB-lite"/>
    </source>
</evidence>
<keyword evidence="3" id="KW-1185">Reference proteome</keyword>
<organism evidence="2 3">
    <name type="scientific">Tenebrio molitor</name>
    <name type="common">Yellow mealworm beetle</name>
    <dbReference type="NCBI Taxonomy" id="7067"/>
    <lineage>
        <taxon>Eukaryota</taxon>
        <taxon>Metazoa</taxon>
        <taxon>Ecdysozoa</taxon>
        <taxon>Arthropoda</taxon>
        <taxon>Hexapoda</taxon>
        <taxon>Insecta</taxon>
        <taxon>Pterygota</taxon>
        <taxon>Neoptera</taxon>
        <taxon>Endopterygota</taxon>
        <taxon>Coleoptera</taxon>
        <taxon>Polyphaga</taxon>
        <taxon>Cucujiformia</taxon>
        <taxon>Tenebrionidae</taxon>
        <taxon>Tenebrio</taxon>
    </lineage>
</organism>
<proteinExistence type="predicted"/>
<dbReference type="Proteomes" id="UP000719412">
    <property type="component" value="Unassembled WGS sequence"/>
</dbReference>
<dbReference type="AlphaFoldDB" id="A0A8J6HAL4"/>
<protein>
    <submittedName>
        <fullName evidence="2">Uncharacterized protein</fullName>
    </submittedName>
</protein>
<feature type="region of interest" description="Disordered" evidence="1">
    <location>
        <begin position="86"/>
        <end position="105"/>
    </location>
</feature>
<evidence type="ECO:0000313" key="2">
    <source>
        <dbReference type="EMBL" id="KAH0811144.1"/>
    </source>
</evidence>
<evidence type="ECO:0000313" key="3">
    <source>
        <dbReference type="Proteomes" id="UP000719412"/>
    </source>
</evidence>
<reference evidence="2" key="2">
    <citation type="submission" date="2021-08" db="EMBL/GenBank/DDBJ databases">
        <authorList>
            <person name="Eriksson T."/>
        </authorList>
    </citation>
    <scope>NUCLEOTIDE SEQUENCE</scope>
    <source>
        <strain evidence="2">Stoneville</strain>
        <tissue evidence="2">Whole head</tissue>
    </source>
</reference>
<reference evidence="2" key="1">
    <citation type="journal article" date="2020" name="J Insects Food Feed">
        <title>The yellow mealworm (Tenebrio molitor) genome: a resource for the emerging insects as food and feed industry.</title>
        <authorList>
            <person name="Eriksson T."/>
            <person name="Andere A."/>
            <person name="Kelstrup H."/>
            <person name="Emery V."/>
            <person name="Picard C."/>
        </authorList>
    </citation>
    <scope>NUCLEOTIDE SEQUENCE</scope>
    <source>
        <strain evidence="2">Stoneville</strain>
        <tissue evidence="2">Whole head</tissue>
    </source>
</reference>